<dbReference type="Proteomes" id="UP000485484">
    <property type="component" value="Unassembled WGS sequence"/>
</dbReference>
<protein>
    <submittedName>
        <fullName evidence="2">Uncharacterized protein</fullName>
    </submittedName>
</protein>
<sequence length="40" mass="4158">MGFAGAATASLAELFDLPPDDNFSVPVLSALIMLVLGFFV</sequence>
<evidence type="ECO:0000256" key="1">
    <source>
        <dbReference type="SAM" id="Phobius"/>
    </source>
</evidence>
<gene>
    <name evidence="2" type="ORF">BWY73_01059</name>
</gene>
<dbReference type="AlphaFoldDB" id="A0A1V5MFH1"/>
<keyword evidence="1" id="KW-0812">Transmembrane</keyword>
<keyword evidence="1" id="KW-1133">Transmembrane helix</keyword>
<proteinExistence type="predicted"/>
<reference evidence="2" key="1">
    <citation type="submission" date="2017-02" db="EMBL/GenBank/DDBJ databases">
        <title>Delving into the versatile metabolic prowess of the omnipresent phylum Bacteroidetes.</title>
        <authorList>
            <person name="Nobu M.K."/>
            <person name="Mei R."/>
            <person name="Narihiro T."/>
            <person name="Kuroda K."/>
            <person name="Liu W.-T."/>
        </authorList>
    </citation>
    <scope>NUCLEOTIDE SEQUENCE</scope>
    <source>
        <strain evidence="2">ADurb.Bin417</strain>
    </source>
</reference>
<organism evidence="2">
    <name type="scientific">candidate division TA06 bacterium ADurb.Bin417</name>
    <dbReference type="NCBI Taxonomy" id="1852828"/>
    <lineage>
        <taxon>Bacteria</taxon>
        <taxon>Bacteria division TA06</taxon>
    </lineage>
</organism>
<name>A0A1V5MFH1_UNCT6</name>
<feature type="transmembrane region" description="Helical" evidence="1">
    <location>
        <begin position="23"/>
        <end position="39"/>
    </location>
</feature>
<dbReference type="EMBL" id="MWAK01000166">
    <property type="protein sequence ID" value="OPZ91551.1"/>
    <property type="molecule type" value="Genomic_DNA"/>
</dbReference>
<evidence type="ECO:0000313" key="2">
    <source>
        <dbReference type="EMBL" id="OPZ91551.1"/>
    </source>
</evidence>
<accession>A0A1V5MFH1</accession>
<keyword evidence="1" id="KW-0472">Membrane</keyword>
<comment type="caution">
    <text evidence="2">The sequence shown here is derived from an EMBL/GenBank/DDBJ whole genome shotgun (WGS) entry which is preliminary data.</text>
</comment>